<feature type="transmembrane region" description="Helical" evidence="6">
    <location>
        <begin position="420"/>
        <end position="441"/>
    </location>
</feature>
<evidence type="ECO:0000256" key="2">
    <source>
        <dbReference type="ARBA" id="ARBA00022692"/>
    </source>
</evidence>
<evidence type="ECO:0000256" key="3">
    <source>
        <dbReference type="ARBA" id="ARBA00022989"/>
    </source>
</evidence>
<feature type="transmembrane region" description="Helical" evidence="6">
    <location>
        <begin position="310"/>
        <end position="331"/>
    </location>
</feature>
<evidence type="ECO:0000259" key="7">
    <source>
        <dbReference type="PROSITE" id="PS50850"/>
    </source>
</evidence>
<accession>A0ABR2XB22</accession>
<dbReference type="Proteomes" id="UP001465668">
    <property type="component" value="Unassembled WGS sequence"/>
</dbReference>
<dbReference type="InterPro" id="IPR011701">
    <property type="entry name" value="MFS"/>
</dbReference>
<reference evidence="8 9" key="1">
    <citation type="submission" date="2024-02" db="EMBL/GenBank/DDBJ databases">
        <title>First draft genome assembly of two strains of Seiridium cardinale.</title>
        <authorList>
            <person name="Emiliani G."/>
            <person name="Scali E."/>
        </authorList>
    </citation>
    <scope>NUCLEOTIDE SEQUENCE [LARGE SCALE GENOMIC DNA]</scope>
    <source>
        <strain evidence="8 9">BM-138-000479</strain>
    </source>
</reference>
<feature type="domain" description="Major facilitator superfamily (MFS) profile" evidence="7">
    <location>
        <begin position="66"/>
        <end position="510"/>
    </location>
</feature>
<keyword evidence="3 6" id="KW-1133">Transmembrane helix</keyword>
<dbReference type="InterPro" id="IPR036259">
    <property type="entry name" value="MFS_trans_sf"/>
</dbReference>
<sequence length="534" mass="57624">MGRLYTSKTDDAVETAPLLSSGDGATSATTHRPRHDRTTSIASMASINVPQARNPNTILAIICGLIFVAAGSGGFFTIPMTRIFEDRFCQEYYSSIRSRDEPIDEDLCKVDIIQSRLSTMFAVNSFIEAAIGCLVAMPWGFVADRIGRRPVFTLTLLGMAASGVWQMAVGWFTNILPIQLYWLGPLGLLIGGGNAVLNSTLSSIMSDILPEPDRAIGFMRIHAASMLGNLCSPAISAALMPRVGAWPLLFVSLVLTVGSAIAMLFVPETLGPKPNTADVDSHQSGNIGARLSHSLEELKDSLSMLKSRSVVLLMLANVTTMPVIYCTLQFLSQFVSKRYHIKLADTGFIQGSYGAVHVLIILVVIPYLSALAMRPTSPRWIRMADEKQRDLTFVRWSFVALTLGSLLMAFSPALPVFICGLFILGFGSGTGSYVSSILASFVDKEHRTRMFSLLGVMQIVGSLYAMPMLAGLFTVGMKLGGFWIGLPYLGVAAQCAVAIVLVAFVTLSKTVKGGSTREDHSTATDPEHTISENS</sequence>
<comment type="caution">
    <text evidence="8">The sequence shown here is derived from an EMBL/GenBank/DDBJ whole genome shotgun (WGS) entry which is preliminary data.</text>
</comment>
<dbReference type="PANTHER" id="PTHR23507">
    <property type="entry name" value="ZGC:174356"/>
    <property type="match status" value="1"/>
</dbReference>
<dbReference type="Pfam" id="PF07690">
    <property type="entry name" value="MFS_1"/>
    <property type="match status" value="1"/>
</dbReference>
<proteinExistence type="predicted"/>
<evidence type="ECO:0000256" key="5">
    <source>
        <dbReference type="SAM" id="MobiDB-lite"/>
    </source>
</evidence>
<feature type="transmembrane region" description="Helical" evidence="6">
    <location>
        <begin position="178"/>
        <end position="197"/>
    </location>
</feature>
<feature type="compositionally biased region" description="Basic and acidic residues" evidence="5">
    <location>
        <begin position="515"/>
        <end position="534"/>
    </location>
</feature>
<evidence type="ECO:0000313" key="8">
    <source>
        <dbReference type="EMBL" id="KAK9770954.1"/>
    </source>
</evidence>
<gene>
    <name evidence="8" type="ORF">SCAR479_12413</name>
</gene>
<evidence type="ECO:0000256" key="4">
    <source>
        <dbReference type="ARBA" id="ARBA00023136"/>
    </source>
</evidence>
<dbReference type="EMBL" id="JARVKM010000083">
    <property type="protein sequence ID" value="KAK9770954.1"/>
    <property type="molecule type" value="Genomic_DNA"/>
</dbReference>
<comment type="subcellular location">
    <subcellularLocation>
        <location evidence="1">Membrane</location>
        <topology evidence="1">Multi-pass membrane protein</topology>
    </subcellularLocation>
</comment>
<feature type="transmembrane region" description="Helical" evidence="6">
    <location>
        <begin position="245"/>
        <end position="266"/>
    </location>
</feature>
<dbReference type="Gene3D" id="1.20.1720.10">
    <property type="entry name" value="Multidrug resistance protein D"/>
    <property type="match status" value="1"/>
</dbReference>
<keyword evidence="4 6" id="KW-0472">Membrane</keyword>
<name>A0ABR2XB22_9PEZI</name>
<evidence type="ECO:0000313" key="9">
    <source>
        <dbReference type="Proteomes" id="UP001465668"/>
    </source>
</evidence>
<evidence type="ECO:0000256" key="6">
    <source>
        <dbReference type="SAM" id="Phobius"/>
    </source>
</evidence>
<evidence type="ECO:0000256" key="1">
    <source>
        <dbReference type="ARBA" id="ARBA00004141"/>
    </source>
</evidence>
<dbReference type="Gene3D" id="1.20.1250.20">
    <property type="entry name" value="MFS general substrate transporter like domains"/>
    <property type="match status" value="1"/>
</dbReference>
<dbReference type="InterPro" id="IPR020846">
    <property type="entry name" value="MFS_dom"/>
</dbReference>
<feature type="region of interest" description="Disordered" evidence="5">
    <location>
        <begin position="513"/>
        <end position="534"/>
    </location>
</feature>
<feature type="transmembrane region" description="Helical" evidence="6">
    <location>
        <begin position="121"/>
        <end position="139"/>
    </location>
</feature>
<dbReference type="PANTHER" id="PTHR23507:SF1">
    <property type="entry name" value="FI18259P1-RELATED"/>
    <property type="match status" value="1"/>
</dbReference>
<organism evidence="8 9">
    <name type="scientific">Seiridium cardinale</name>
    <dbReference type="NCBI Taxonomy" id="138064"/>
    <lineage>
        <taxon>Eukaryota</taxon>
        <taxon>Fungi</taxon>
        <taxon>Dikarya</taxon>
        <taxon>Ascomycota</taxon>
        <taxon>Pezizomycotina</taxon>
        <taxon>Sordariomycetes</taxon>
        <taxon>Xylariomycetidae</taxon>
        <taxon>Amphisphaeriales</taxon>
        <taxon>Sporocadaceae</taxon>
        <taxon>Seiridium</taxon>
    </lineage>
</organism>
<keyword evidence="9" id="KW-1185">Reference proteome</keyword>
<feature type="transmembrane region" description="Helical" evidence="6">
    <location>
        <begin position="393"/>
        <end position="414"/>
    </location>
</feature>
<feature type="transmembrane region" description="Helical" evidence="6">
    <location>
        <begin position="218"/>
        <end position="239"/>
    </location>
</feature>
<keyword evidence="2 6" id="KW-0812">Transmembrane</keyword>
<protein>
    <submittedName>
        <fullName evidence="8">Major facilitator superfamily transporter</fullName>
    </submittedName>
</protein>
<feature type="transmembrane region" description="Helical" evidence="6">
    <location>
        <begin position="58"/>
        <end position="78"/>
    </location>
</feature>
<feature type="transmembrane region" description="Helical" evidence="6">
    <location>
        <begin position="482"/>
        <end position="507"/>
    </location>
</feature>
<feature type="region of interest" description="Disordered" evidence="5">
    <location>
        <begin position="16"/>
        <end position="36"/>
    </location>
</feature>
<feature type="transmembrane region" description="Helical" evidence="6">
    <location>
        <begin position="151"/>
        <end position="172"/>
    </location>
</feature>
<dbReference type="PROSITE" id="PS50850">
    <property type="entry name" value="MFS"/>
    <property type="match status" value="1"/>
</dbReference>
<feature type="transmembrane region" description="Helical" evidence="6">
    <location>
        <begin position="351"/>
        <end position="372"/>
    </location>
</feature>
<feature type="transmembrane region" description="Helical" evidence="6">
    <location>
        <begin position="453"/>
        <end position="476"/>
    </location>
</feature>
<dbReference type="SUPFAM" id="SSF103473">
    <property type="entry name" value="MFS general substrate transporter"/>
    <property type="match status" value="2"/>
</dbReference>